<dbReference type="HOGENOM" id="CLU_1662732_0_0_1"/>
<evidence type="ECO:0000313" key="3">
    <source>
        <dbReference type="Proteomes" id="UP000001555"/>
    </source>
</evidence>
<evidence type="ECO:0000313" key="1">
    <source>
        <dbReference type="EMBL" id="EEC08128.1"/>
    </source>
</evidence>
<protein>
    <recommendedName>
        <fullName evidence="4">ISXO2-like transposase domain-containing protein</fullName>
    </recommendedName>
</protein>
<dbReference type="EnsemblMetazoa" id="ISCW005916-RA">
    <property type="protein sequence ID" value="ISCW005916-PA"/>
    <property type="gene ID" value="ISCW005916"/>
</dbReference>
<dbReference type="EMBL" id="ABJB010732766">
    <property type="status" value="NOT_ANNOTATED_CDS"/>
    <property type="molecule type" value="Genomic_DNA"/>
</dbReference>
<organism>
    <name type="scientific">Ixodes scapularis</name>
    <name type="common">Black-legged tick</name>
    <name type="synonym">Deer tick</name>
    <dbReference type="NCBI Taxonomy" id="6945"/>
    <lineage>
        <taxon>Eukaryota</taxon>
        <taxon>Metazoa</taxon>
        <taxon>Ecdysozoa</taxon>
        <taxon>Arthropoda</taxon>
        <taxon>Chelicerata</taxon>
        <taxon>Arachnida</taxon>
        <taxon>Acari</taxon>
        <taxon>Parasitiformes</taxon>
        <taxon>Ixodida</taxon>
        <taxon>Ixodoidea</taxon>
        <taxon>Ixodidae</taxon>
        <taxon>Ixodinae</taxon>
        <taxon>Ixodes</taxon>
    </lineage>
</organism>
<dbReference type="PANTHER" id="PTHR47163">
    <property type="entry name" value="DDE_TNP_IS1595 DOMAIN-CONTAINING PROTEIN"/>
    <property type="match status" value="1"/>
</dbReference>
<dbReference type="InParanoid" id="B7PNF6"/>
<proteinExistence type="predicted"/>
<dbReference type="PANTHER" id="PTHR47163:SF3">
    <property type="entry name" value="PROTEIN CBG18017"/>
    <property type="match status" value="1"/>
</dbReference>
<dbReference type="VEuPathDB" id="VectorBase:ISCW005916"/>
<evidence type="ECO:0000313" key="2">
    <source>
        <dbReference type="EnsemblMetazoa" id="ISCW005916-PA"/>
    </source>
</evidence>
<evidence type="ECO:0008006" key="4">
    <source>
        <dbReference type="Google" id="ProtNLM"/>
    </source>
</evidence>
<dbReference type="PaxDb" id="6945-B7PNF6"/>
<accession>B7PNF6</accession>
<dbReference type="VEuPathDB" id="VectorBase:ISCI005916"/>
<dbReference type="Proteomes" id="UP000001555">
    <property type="component" value="Unassembled WGS sequence"/>
</dbReference>
<reference evidence="2" key="2">
    <citation type="submission" date="2020-05" db="UniProtKB">
        <authorList>
            <consortium name="EnsemblMetazoa"/>
        </authorList>
    </citation>
    <scope>IDENTIFICATION</scope>
    <source>
        <strain evidence="2">wikel</strain>
    </source>
</reference>
<name>B7PNF6_IXOSC</name>
<dbReference type="EMBL" id="DS752402">
    <property type="protein sequence ID" value="EEC08128.1"/>
    <property type="molecule type" value="Genomic_DNA"/>
</dbReference>
<keyword evidence="3" id="KW-1185">Reference proteome</keyword>
<dbReference type="AlphaFoldDB" id="B7PNF6"/>
<sequence>MICERTKEQRMFYVQRHDARTPGDRQNVAPKTAVFSDEWRGYVCVDSVQDGNEPMGLRHPTVDPSWHFVDPVRNVNTQLIEQSGEKSKLYLLRNARGCSGRSARMPAAKRTAAMLQAHLNWLQWKSTDVPIRSNYPSLLHVLDVVAEHCPMPLRTRRMG</sequence>
<dbReference type="InterPro" id="IPR053164">
    <property type="entry name" value="IS1016-like_transposase"/>
</dbReference>
<gene>
    <name evidence="1" type="ORF">IscW_ISCW005916</name>
</gene>
<reference evidence="1 3" key="1">
    <citation type="submission" date="2008-03" db="EMBL/GenBank/DDBJ databases">
        <title>Annotation of Ixodes scapularis.</title>
        <authorList>
            <consortium name="Ixodes scapularis Genome Project Consortium"/>
            <person name="Caler E."/>
            <person name="Hannick L.I."/>
            <person name="Bidwell S."/>
            <person name="Joardar V."/>
            <person name="Thiagarajan M."/>
            <person name="Amedeo P."/>
            <person name="Galinsky K.J."/>
            <person name="Schobel S."/>
            <person name="Inman J."/>
            <person name="Hostetler J."/>
            <person name="Miller J."/>
            <person name="Hammond M."/>
            <person name="Megy K."/>
            <person name="Lawson D."/>
            <person name="Kodira C."/>
            <person name="Sutton G."/>
            <person name="Meyer J."/>
            <person name="Hill C.A."/>
            <person name="Birren B."/>
            <person name="Nene V."/>
            <person name="Collins F."/>
            <person name="Alarcon-Chaidez F."/>
            <person name="Wikel S."/>
            <person name="Strausberg R."/>
        </authorList>
    </citation>
    <scope>NUCLEOTIDE SEQUENCE [LARGE SCALE GENOMIC DNA]</scope>
    <source>
        <strain evidence="3">Wikel</strain>
        <strain evidence="1">Wikel colony</strain>
    </source>
</reference>